<dbReference type="PANTHER" id="PTHR43581:SF2">
    <property type="entry name" value="EXCINUCLEASE ATPASE SUBUNIT"/>
    <property type="match status" value="1"/>
</dbReference>
<dbReference type="OrthoDB" id="9801813at2"/>
<organism evidence="2 3">
    <name type="scientific">Thermogemmatispora tikiterensis</name>
    <dbReference type="NCBI Taxonomy" id="1825093"/>
    <lineage>
        <taxon>Bacteria</taxon>
        <taxon>Bacillati</taxon>
        <taxon>Chloroflexota</taxon>
        <taxon>Ktedonobacteria</taxon>
        <taxon>Thermogemmatisporales</taxon>
        <taxon>Thermogemmatisporaceae</taxon>
        <taxon>Thermogemmatispora</taxon>
    </lineage>
</organism>
<dbReference type="SUPFAM" id="SSF52540">
    <property type="entry name" value="P-loop containing nucleoside triphosphate hydrolases"/>
    <property type="match status" value="1"/>
</dbReference>
<gene>
    <name evidence="2" type="ORF">A4R35_14165</name>
</gene>
<dbReference type="InterPro" id="IPR041685">
    <property type="entry name" value="AAA_GajA/Old/RecF-like"/>
</dbReference>
<reference evidence="2 3" key="1">
    <citation type="submission" date="2016-08" db="EMBL/GenBank/DDBJ databases">
        <title>Analysis of Carbohydrate Active Enzymes in Thermogemmatispora T81 Reveals Carbohydrate Degradation Ability.</title>
        <authorList>
            <person name="Tomazini A."/>
            <person name="Lal S."/>
            <person name="Stott M."/>
            <person name="Henrissat B."/>
            <person name="Polikarpov I."/>
            <person name="Sparling R."/>
            <person name="Levin D.B."/>
        </authorList>
    </citation>
    <scope>NUCLEOTIDE SEQUENCE [LARGE SCALE GENOMIC DNA]</scope>
    <source>
        <strain evidence="2 3">T81</strain>
    </source>
</reference>
<comment type="caution">
    <text evidence="2">The sequence shown here is derived from an EMBL/GenBank/DDBJ whole genome shotgun (WGS) entry which is preliminary data.</text>
</comment>
<name>A0A328VRF9_9CHLR</name>
<evidence type="ECO:0000259" key="1">
    <source>
        <dbReference type="Pfam" id="PF13175"/>
    </source>
</evidence>
<dbReference type="Pfam" id="PF13175">
    <property type="entry name" value="AAA_15"/>
    <property type="match status" value="1"/>
</dbReference>
<dbReference type="EMBL" id="MCIF01000002">
    <property type="protein sequence ID" value="RAQ96685.1"/>
    <property type="molecule type" value="Genomic_DNA"/>
</dbReference>
<protein>
    <recommendedName>
        <fullName evidence="1">Endonuclease GajA/Old nuclease/RecF-like AAA domain-containing protein</fullName>
    </recommendedName>
</protein>
<proteinExistence type="predicted"/>
<dbReference type="InterPro" id="IPR051396">
    <property type="entry name" value="Bact_Antivir_Def_Nuclease"/>
</dbReference>
<sequence>MQITVCNLGPLRRAEIVMKPLTVFVGKNNTGKTWLAYTIAGSLGHYSWSRYLSAYLSGQTRQKYPPLDQLVRRVAEQSSGFLDLLDFAEEHAEHFLNDLLLGVREWLPLFLGSDHARFEELALSIDIAAFKPELLRRLLLASVSDYIGGDKEEAPLKALKESGEARLYFYPGQNVSERLPRREIAGFVDGIVFREILQAFWRNISYFPTERSSIIYERFISLPPSVRNKRGHRRTTDTRDLLERLLTALSEQSPRLVPVPIADFVEIVWRFHRQSSLSSSQAQNQAAASRSPYVELGALLQEEILEGTLDFTPAEAGTAREILFCPRPMAASPEPTPRTELELSVSSSMVKELSSLALYLRYLARPGELLVIDEPEMNLHPEAQVKMIELLAMLVNAGLQIMITTHSTYMIDHLINLLAAARHPQERHDELASLFFLQRKEAFLAQNQVAVYHIRDDGEAVNILDEEGIIHWRTFSEVTRLVERIHFELAD</sequence>
<accession>A0A328VRF9</accession>
<dbReference type="InterPro" id="IPR027417">
    <property type="entry name" value="P-loop_NTPase"/>
</dbReference>
<dbReference type="Proteomes" id="UP000248706">
    <property type="component" value="Unassembled WGS sequence"/>
</dbReference>
<keyword evidence="3" id="KW-1185">Reference proteome</keyword>
<dbReference type="Gene3D" id="3.40.50.300">
    <property type="entry name" value="P-loop containing nucleotide triphosphate hydrolases"/>
    <property type="match status" value="1"/>
</dbReference>
<dbReference type="RefSeq" id="WP_112430462.1">
    <property type="nucleotide sequence ID" value="NZ_MCIF01000002.1"/>
</dbReference>
<feature type="domain" description="Endonuclease GajA/Old nuclease/RecF-like AAA" evidence="1">
    <location>
        <begin position="341"/>
        <end position="411"/>
    </location>
</feature>
<evidence type="ECO:0000313" key="3">
    <source>
        <dbReference type="Proteomes" id="UP000248706"/>
    </source>
</evidence>
<dbReference type="PANTHER" id="PTHR43581">
    <property type="entry name" value="ATP/GTP PHOSPHATASE"/>
    <property type="match status" value="1"/>
</dbReference>
<evidence type="ECO:0000313" key="2">
    <source>
        <dbReference type="EMBL" id="RAQ96685.1"/>
    </source>
</evidence>
<dbReference type="AlphaFoldDB" id="A0A328VRF9"/>